<keyword evidence="3" id="KW-0716">Sensory transduction</keyword>
<name>A0A1S5VFT2_9HYME</name>
<keyword evidence="5" id="KW-0552">Olfaction</keyword>
<comment type="subcellular location">
    <subcellularLocation>
        <location evidence="1">Cell membrane</location>
        <topology evidence="1">Multi-pass membrane protein</topology>
    </subcellularLocation>
</comment>
<sequence length="254" mass="29294">MSSVSHSIFLLRSFGMWYCDDWLTGWKAKLYIVYTVFIFFVVYSFTLSHLLMLYAFINDAREFADASFVLLTCIATCGKMFNMISKRKTIGALLRTVQEGLFRPRDSEEFAINDESIHRTRLYTCLAGVLAELSCTLLTVLSLARDFPRRELTHEAWLPFSTATPVAYTIAFLHQIYARYIVASINIGFDCLIPGIMIITSTQLAIFKHRVRKIHDVVEHARNSYNDTFHLKDKVYMEQKLIGSCVEHHCAIFQ</sequence>
<evidence type="ECO:0000256" key="3">
    <source>
        <dbReference type="ARBA" id="ARBA00022606"/>
    </source>
</evidence>
<feature type="transmembrane region" description="Helical" evidence="10">
    <location>
        <begin position="121"/>
        <end position="144"/>
    </location>
</feature>
<evidence type="ECO:0000256" key="1">
    <source>
        <dbReference type="ARBA" id="ARBA00004651"/>
    </source>
</evidence>
<dbReference type="EMBL" id="KY445559">
    <property type="protein sequence ID" value="AQN78494.1"/>
    <property type="molecule type" value="mRNA"/>
</dbReference>
<evidence type="ECO:0000256" key="10">
    <source>
        <dbReference type="SAM" id="Phobius"/>
    </source>
</evidence>
<keyword evidence="2" id="KW-1003">Cell membrane</keyword>
<evidence type="ECO:0000256" key="7">
    <source>
        <dbReference type="ARBA" id="ARBA00023136"/>
    </source>
</evidence>
<evidence type="ECO:0000256" key="6">
    <source>
        <dbReference type="ARBA" id="ARBA00022989"/>
    </source>
</evidence>
<proteinExistence type="evidence at transcript level"/>
<evidence type="ECO:0000256" key="2">
    <source>
        <dbReference type="ARBA" id="ARBA00022475"/>
    </source>
</evidence>
<feature type="transmembrane region" description="Helical" evidence="10">
    <location>
        <begin position="156"/>
        <end position="177"/>
    </location>
</feature>
<evidence type="ECO:0000256" key="8">
    <source>
        <dbReference type="ARBA" id="ARBA00023170"/>
    </source>
</evidence>
<dbReference type="GO" id="GO:0005886">
    <property type="term" value="C:plasma membrane"/>
    <property type="evidence" value="ECO:0007669"/>
    <property type="project" value="UniProtKB-SubCell"/>
</dbReference>
<protein>
    <submittedName>
        <fullName evidence="11">Olfactory receptor 92</fullName>
    </submittedName>
</protein>
<keyword evidence="9" id="KW-0807">Transducer</keyword>
<dbReference type="GO" id="GO:0005549">
    <property type="term" value="F:odorant binding"/>
    <property type="evidence" value="ECO:0007669"/>
    <property type="project" value="InterPro"/>
</dbReference>
<keyword evidence="8 11" id="KW-0675">Receptor</keyword>
<keyword evidence="6 10" id="KW-1133">Transmembrane helix</keyword>
<dbReference type="AlphaFoldDB" id="A0A1S5VFT2"/>
<organism evidence="11">
    <name type="scientific">Meteorus pulchricornis</name>
    <dbReference type="NCBI Taxonomy" id="51522"/>
    <lineage>
        <taxon>Eukaryota</taxon>
        <taxon>Metazoa</taxon>
        <taxon>Ecdysozoa</taxon>
        <taxon>Arthropoda</taxon>
        <taxon>Hexapoda</taxon>
        <taxon>Insecta</taxon>
        <taxon>Pterygota</taxon>
        <taxon>Neoptera</taxon>
        <taxon>Endopterygota</taxon>
        <taxon>Hymenoptera</taxon>
        <taxon>Apocrita</taxon>
        <taxon>Ichneumonoidea</taxon>
        <taxon>Braconidae</taxon>
        <taxon>Meteorinae</taxon>
        <taxon>Meteorus</taxon>
    </lineage>
</organism>
<accession>A0A1S5VFT2</accession>
<feature type="transmembrane region" description="Helical" evidence="10">
    <location>
        <begin position="183"/>
        <end position="207"/>
    </location>
</feature>
<dbReference type="GO" id="GO:0007165">
    <property type="term" value="P:signal transduction"/>
    <property type="evidence" value="ECO:0007669"/>
    <property type="project" value="UniProtKB-KW"/>
</dbReference>
<dbReference type="PANTHER" id="PTHR21137">
    <property type="entry name" value="ODORANT RECEPTOR"/>
    <property type="match status" value="1"/>
</dbReference>
<evidence type="ECO:0000256" key="5">
    <source>
        <dbReference type="ARBA" id="ARBA00022725"/>
    </source>
</evidence>
<evidence type="ECO:0000256" key="9">
    <source>
        <dbReference type="ARBA" id="ARBA00023224"/>
    </source>
</evidence>
<feature type="transmembrane region" description="Helical" evidence="10">
    <location>
        <begin position="31"/>
        <end position="56"/>
    </location>
</feature>
<keyword evidence="7 10" id="KW-0472">Membrane</keyword>
<dbReference type="PANTHER" id="PTHR21137:SF35">
    <property type="entry name" value="ODORANT RECEPTOR 19A-RELATED"/>
    <property type="match status" value="1"/>
</dbReference>
<keyword evidence="4 10" id="KW-0812">Transmembrane</keyword>
<dbReference type="Pfam" id="PF02949">
    <property type="entry name" value="7tm_6"/>
    <property type="match status" value="1"/>
</dbReference>
<dbReference type="InterPro" id="IPR004117">
    <property type="entry name" value="7tm6_olfct_rcpt"/>
</dbReference>
<reference evidence="11" key="1">
    <citation type="journal article" date="2017" name="Comp. Biochem. Physiol. Part D Genomics Proteomics">
        <title>Candidate chemosensory genes identified in the endoparasitoid Meteorus pulchricornis (Hymenoptera: Braconidae) by antennal transcriptome analysis.</title>
        <authorList>
            <person name="Sheng S."/>
            <person name="Liao C.W."/>
            <person name="Zheng Y."/>
            <person name="Zhou Y."/>
            <person name="Xu Y."/>
            <person name="Song W.M."/>
            <person name="He P."/>
            <person name="Zhang J."/>
            <person name="Wu F.A."/>
        </authorList>
    </citation>
    <scope>NUCLEOTIDE SEQUENCE</scope>
    <source>
        <strain evidence="11">Zhenjiang</strain>
    </source>
</reference>
<feature type="transmembrane region" description="Helical" evidence="10">
    <location>
        <begin position="63"/>
        <end position="84"/>
    </location>
</feature>
<evidence type="ECO:0000256" key="4">
    <source>
        <dbReference type="ARBA" id="ARBA00022692"/>
    </source>
</evidence>
<evidence type="ECO:0000313" key="11">
    <source>
        <dbReference type="EMBL" id="AQN78494.1"/>
    </source>
</evidence>
<dbReference type="GO" id="GO:0004984">
    <property type="term" value="F:olfactory receptor activity"/>
    <property type="evidence" value="ECO:0007669"/>
    <property type="project" value="InterPro"/>
</dbReference>